<dbReference type="Pfam" id="PF22292">
    <property type="entry name" value="DUF6965"/>
    <property type="match status" value="1"/>
</dbReference>
<feature type="domain" description="DUF6965" evidence="1">
    <location>
        <begin position="1"/>
        <end position="67"/>
    </location>
</feature>
<dbReference type="RefSeq" id="WP_269428046.1">
    <property type="nucleotide sequence ID" value="NZ_JAPWGM010000004.1"/>
</dbReference>
<reference evidence="2" key="1">
    <citation type="submission" date="2022-12" db="EMBL/GenBank/DDBJ databases">
        <title>Genome sequence of HCMS5-2.</title>
        <authorList>
            <person name="Woo H."/>
        </authorList>
    </citation>
    <scope>NUCLEOTIDE SEQUENCE</scope>
    <source>
        <strain evidence="2">HCMS5-2</strain>
    </source>
</reference>
<keyword evidence="3" id="KW-1185">Reference proteome</keyword>
<organism evidence="2 3">
    <name type="scientific">Pedobacter punctiformis</name>
    <dbReference type="NCBI Taxonomy" id="3004097"/>
    <lineage>
        <taxon>Bacteria</taxon>
        <taxon>Pseudomonadati</taxon>
        <taxon>Bacteroidota</taxon>
        <taxon>Sphingobacteriia</taxon>
        <taxon>Sphingobacteriales</taxon>
        <taxon>Sphingobacteriaceae</taxon>
        <taxon>Pedobacter</taxon>
    </lineage>
</organism>
<gene>
    <name evidence="2" type="ORF">O0955_13350</name>
</gene>
<evidence type="ECO:0000313" key="2">
    <source>
        <dbReference type="EMBL" id="MCZ4244993.1"/>
    </source>
</evidence>
<evidence type="ECO:0000313" key="3">
    <source>
        <dbReference type="Proteomes" id="UP001144347"/>
    </source>
</evidence>
<protein>
    <recommendedName>
        <fullName evidence="1">DUF6965 domain-containing protein</fullName>
    </recommendedName>
</protein>
<dbReference type="Proteomes" id="UP001144347">
    <property type="component" value="Unassembled WGS sequence"/>
</dbReference>
<dbReference type="InterPro" id="IPR054238">
    <property type="entry name" value="DUF6965"/>
</dbReference>
<accession>A0ABT4LAQ8</accession>
<name>A0ABT4LAQ8_9SPHI</name>
<proteinExistence type="predicted"/>
<evidence type="ECO:0000259" key="1">
    <source>
        <dbReference type="Pfam" id="PF22292"/>
    </source>
</evidence>
<comment type="caution">
    <text evidence="2">The sequence shown here is derived from an EMBL/GenBank/DDBJ whole genome shotgun (WGS) entry which is preliminary data.</text>
</comment>
<dbReference type="EMBL" id="JAPWGM010000004">
    <property type="protein sequence ID" value="MCZ4244993.1"/>
    <property type="molecule type" value="Genomic_DNA"/>
</dbReference>
<sequence length="69" mass="7981">MTIQELEEWFSKAPKPVMPVMLNAATKVNDYEQFLDSHFSPLKAHPTAKINQPLLIRLEMMKLIIESNI</sequence>